<evidence type="ECO:0000259" key="6">
    <source>
        <dbReference type="PROSITE" id="PS51332"/>
    </source>
</evidence>
<dbReference type="GO" id="GO:0046872">
    <property type="term" value="F:metal ion binding"/>
    <property type="evidence" value="ECO:0007669"/>
    <property type="project" value="UniProtKB-KW"/>
</dbReference>
<feature type="domain" description="B12-binding" evidence="6">
    <location>
        <begin position="3"/>
        <end position="131"/>
    </location>
</feature>
<evidence type="ECO:0000313" key="7">
    <source>
        <dbReference type="EMBL" id="XCN73499.1"/>
    </source>
</evidence>
<dbReference type="InterPro" id="IPR036724">
    <property type="entry name" value="Cobalamin-bd_sf"/>
</dbReference>
<evidence type="ECO:0000256" key="1">
    <source>
        <dbReference type="ARBA" id="ARBA00001922"/>
    </source>
</evidence>
<dbReference type="NCBIfam" id="TIGR00640">
    <property type="entry name" value="acid_CoA_mut_C"/>
    <property type="match status" value="1"/>
</dbReference>
<dbReference type="Gene3D" id="3.40.50.280">
    <property type="entry name" value="Cobalamin-binding domain"/>
    <property type="match status" value="1"/>
</dbReference>
<sequence>MKAYRVLIAKPGLDGHDRGAKVIARALRDAGFEVIYTGIRRTPDEIASSAVQEDVAAVGLSSMSGAHARLFPAVLESLQKADAGDIPVLGGGIIPEEDIAPLHQAGITSVFTPGTPLTTIIDAFTAACQQQHQTRN</sequence>
<dbReference type="CDD" id="cd02071">
    <property type="entry name" value="MM_CoA_mut_B12_BD"/>
    <property type="match status" value="1"/>
</dbReference>
<dbReference type="PANTHER" id="PTHR48101:SF3">
    <property type="entry name" value="COENZYME B12-DEPENDENT MUTASE"/>
    <property type="match status" value="1"/>
</dbReference>
<comment type="cofactor">
    <cofactor evidence="1">
        <name>adenosylcob(III)alamin</name>
        <dbReference type="ChEBI" id="CHEBI:18408"/>
    </cofactor>
</comment>
<keyword evidence="4" id="KW-0413">Isomerase</keyword>
<keyword evidence="2" id="KW-0846">Cobalamin</keyword>
<reference evidence="7" key="1">
    <citation type="journal article" date="2024" name="Syst. Appl. Microbiol.">
        <title>First single-strain enrichments of Electrothrix cable bacteria, description of E. aestuarii sp. nov. and E. rattekaaiensis sp. nov., and proposal of a cable bacteria taxonomy following the rules of the SeqCode.</title>
        <authorList>
            <person name="Plum-Jensen L.E."/>
            <person name="Schramm A."/>
            <person name="Marshall I.P.G."/>
        </authorList>
    </citation>
    <scope>NUCLEOTIDE SEQUENCE</scope>
    <source>
        <strain evidence="7">Rat1</strain>
    </source>
</reference>
<dbReference type="InterPro" id="IPR006159">
    <property type="entry name" value="Acid_CoA_mut_C"/>
</dbReference>
<accession>A0AAU8LXC8</accession>
<protein>
    <submittedName>
        <fullName evidence="7">Cobalamin B12-binding domain-containing protein</fullName>
    </submittedName>
</protein>
<dbReference type="Pfam" id="PF02310">
    <property type="entry name" value="B12-binding"/>
    <property type="match status" value="1"/>
</dbReference>
<keyword evidence="3" id="KW-0479">Metal-binding</keyword>
<gene>
    <name evidence="7" type="ORF">Q3M24_01740</name>
</gene>
<proteinExistence type="predicted"/>
<dbReference type="SUPFAM" id="SSF52242">
    <property type="entry name" value="Cobalamin (vitamin B12)-binding domain"/>
    <property type="match status" value="1"/>
</dbReference>
<dbReference type="GO" id="GO:0016853">
    <property type="term" value="F:isomerase activity"/>
    <property type="evidence" value="ECO:0007669"/>
    <property type="project" value="UniProtKB-KW"/>
</dbReference>
<dbReference type="PANTHER" id="PTHR48101">
    <property type="entry name" value="METHYLMALONYL-COA MUTASE, MITOCHONDRIAL-RELATED"/>
    <property type="match status" value="1"/>
</dbReference>
<keyword evidence="5" id="KW-0170">Cobalt</keyword>
<organism evidence="7">
    <name type="scientific">Candidatus Electrothrix aestuarii</name>
    <dbReference type="NCBI Taxonomy" id="3062594"/>
    <lineage>
        <taxon>Bacteria</taxon>
        <taxon>Pseudomonadati</taxon>
        <taxon>Thermodesulfobacteriota</taxon>
        <taxon>Desulfobulbia</taxon>
        <taxon>Desulfobulbales</taxon>
        <taxon>Desulfobulbaceae</taxon>
        <taxon>Candidatus Electrothrix</taxon>
    </lineage>
</organism>
<dbReference type="EMBL" id="CP159373">
    <property type="protein sequence ID" value="XCN73499.1"/>
    <property type="molecule type" value="Genomic_DNA"/>
</dbReference>
<dbReference type="GO" id="GO:0031419">
    <property type="term" value="F:cobalamin binding"/>
    <property type="evidence" value="ECO:0007669"/>
    <property type="project" value="UniProtKB-KW"/>
</dbReference>
<name>A0AAU8LXC8_9BACT</name>
<dbReference type="InterPro" id="IPR006158">
    <property type="entry name" value="Cobalamin-bd"/>
</dbReference>
<evidence type="ECO:0000256" key="3">
    <source>
        <dbReference type="ARBA" id="ARBA00022723"/>
    </source>
</evidence>
<dbReference type="PROSITE" id="PS51332">
    <property type="entry name" value="B12_BINDING"/>
    <property type="match status" value="1"/>
</dbReference>
<dbReference type="AlphaFoldDB" id="A0AAU8LXC8"/>
<evidence type="ECO:0000256" key="2">
    <source>
        <dbReference type="ARBA" id="ARBA00022628"/>
    </source>
</evidence>
<dbReference type="KEGG" id="eaj:Q3M24_01740"/>
<evidence type="ECO:0000256" key="5">
    <source>
        <dbReference type="ARBA" id="ARBA00023285"/>
    </source>
</evidence>
<reference evidence="7" key="2">
    <citation type="submission" date="2024-06" db="EMBL/GenBank/DDBJ databases">
        <authorList>
            <person name="Plum-Jensen L.E."/>
            <person name="Schramm A."/>
            <person name="Marshall I.P.G."/>
        </authorList>
    </citation>
    <scope>NUCLEOTIDE SEQUENCE</scope>
    <source>
        <strain evidence="7">Rat1</strain>
    </source>
</reference>
<evidence type="ECO:0000256" key="4">
    <source>
        <dbReference type="ARBA" id="ARBA00023235"/>
    </source>
</evidence>